<dbReference type="EMBL" id="JAJQKU010000005">
    <property type="protein sequence ID" value="MCD9098180.1"/>
    <property type="molecule type" value="Genomic_DNA"/>
</dbReference>
<dbReference type="InterPro" id="IPR003010">
    <property type="entry name" value="C-N_Hydrolase"/>
</dbReference>
<sequence>MSDTSTRERARLTLRHAGIADIPAIVALSDRIYGHENGYTAEMLNGQIAQFPQGVFVAYYDDVAVGYCATFRIDERAAMAPHRWQEISGGGYASRHLSTGDWLYGMEVCVDPAHRGLRIGRRMYELRKRLCQDLGLKGIVFGGRLPGFSRRSRRYQGDVRAYVADVVAGRVRDRALSFQLRNGFELIGVLPGYLPQDLESAGYAAHLLWRNPKIDANAPTRGTQRPLPDSVRVATVQYQQRRVASFEEFATQVEYFVDIAADYRADFVVFPELFTLQLLSVENKPLSPVDSLLALTGYTERFAQLLCELAVRHNINIIGGSHPTRTSDGEDGKVRNICYVALRDGSLHTRDKLHPTPNERTWWGIGGGDSAQAIMTDCGPIGVMICYDSEFPELGRHLVDQGAMILFVPFCTDTREGYLRVRYCSQARAVENQCYVVLSGNVGNLPGVNNFDIQYAQSCILTPCDFPFARDGIAADTTPNVEQVAFADLRLNDLVVARNDGTVQNLNDRRHDLYSLTWARRPASRMAVADPTQQTPENS</sequence>
<dbReference type="InterPro" id="IPR016181">
    <property type="entry name" value="Acyl_CoA_acyltransferase"/>
</dbReference>
<keyword evidence="3" id="KW-0808">Transferase</keyword>
<keyword evidence="3" id="KW-0012">Acyltransferase</keyword>
<dbReference type="Pfam" id="PF00583">
    <property type="entry name" value="Acetyltransf_1"/>
    <property type="match status" value="1"/>
</dbReference>
<dbReference type="PROSITE" id="PS50263">
    <property type="entry name" value="CN_HYDROLASE"/>
    <property type="match status" value="1"/>
</dbReference>
<dbReference type="Gene3D" id="3.40.630.30">
    <property type="match status" value="1"/>
</dbReference>
<name>A0ABS8UGY9_9GAMM</name>
<dbReference type="PANTHER" id="PTHR23088">
    <property type="entry name" value="NITRILASE-RELATED"/>
    <property type="match status" value="1"/>
</dbReference>
<dbReference type="InterPro" id="IPR036526">
    <property type="entry name" value="C-N_Hydrolase_sf"/>
</dbReference>
<dbReference type="Pfam" id="PF00795">
    <property type="entry name" value="CN_hydrolase"/>
    <property type="match status" value="1"/>
</dbReference>
<gene>
    <name evidence="3" type="ORF">LTT95_14655</name>
</gene>
<reference evidence="3" key="2">
    <citation type="journal article" date="2022" name="Syst. Appl. Microbiol.">
        <title>Physiological and genomic characterisation of Luteimonas fraxinea sp. nov., a bacterial species associated with trees tolerant to ash dieback.</title>
        <authorList>
            <person name="Ulrich K."/>
            <person name="Becker R."/>
            <person name="Behrendt U."/>
            <person name="Kube M."/>
            <person name="Schneck V."/>
            <person name="Ulrich A."/>
        </authorList>
    </citation>
    <scope>NUCLEOTIDE SEQUENCE</scope>
    <source>
        <strain evidence="3">A1P009</strain>
    </source>
</reference>
<reference evidence="3" key="1">
    <citation type="submission" date="2021-12" db="EMBL/GenBank/DDBJ databases">
        <authorList>
            <person name="Ulrich A."/>
        </authorList>
    </citation>
    <scope>NUCLEOTIDE SEQUENCE</scope>
    <source>
        <strain evidence="3">A1P009</strain>
    </source>
</reference>
<protein>
    <submittedName>
        <fullName evidence="3">GNAT family N-acetyltransferase</fullName>
        <ecNumber evidence="3">2.3.1.-</ecNumber>
    </submittedName>
</protein>
<dbReference type="Proteomes" id="UP001430360">
    <property type="component" value="Unassembled WGS sequence"/>
</dbReference>
<comment type="caution">
    <text evidence="3">The sequence shown here is derived from an EMBL/GenBank/DDBJ whole genome shotgun (WGS) entry which is preliminary data.</text>
</comment>
<dbReference type="CDD" id="cd07574">
    <property type="entry name" value="nitrilase_Rim1_like"/>
    <property type="match status" value="1"/>
</dbReference>
<dbReference type="Gene3D" id="3.60.110.10">
    <property type="entry name" value="Carbon-nitrogen hydrolase"/>
    <property type="match status" value="1"/>
</dbReference>
<accession>A0ABS8UGY9</accession>
<feature type="domain" description="CN hydrolase" evidence="1">
    <location>
        <begin position="231"/>
        <end position="491"/>
    </location>
</feature>
<dbReference type="PANTHER" id="PTHR23088:SF50">
    <property type="entry name" value="HYDROLASE YHCX"/>
    <property type="match status" value="1"/>
</dbReference>
<dbReference type="InterPro" id="IPR000182">
    <property type="entry name" value="GNAT_dom"/>
</dbReference>
<dbReference type="SUPFAM" id="SSF55729">
    <property type="entry name" value="Acyl-CoA N-acyltransferases (Nat)"/>
    <property type="match status" value="1"/>
</dbReference>
<evidence type="ECO:0000259" key="2">
    <source>
        <dbReference type="PROSITE" id="PS51186"/>
    </source>
</evidence>
<evidence type="ECO:0000313" key="3">
    <source>
        <dbReference type="EMBL" id="MCD9098180.1"/>
    </source>
</evidence>
<dbReference type="PROSITE" id="PS51186">
    <property type="entry name" value="GNAT"/>
    <property type="match status" value="1"/>
</dbReference>
<dbReference type="SUPFAM" id="SSF56317">
    <property type="entry name" value="Carbon-nitrogen hydrolase"/>
    <property type="match status" value="1"/>
</dbReference>
<keyword evidence="4" id="KW-1185">Reference proteome</keyword>
<dbReference type="CDD" id="cd04301">
    <property type="entry name" value="NAT_SF"/>
    <property type="match status" value="1"/>
</dbReference>
<organism evidence="3 4">
    <name type="scientific">Luteimonas fraxinea</name>
    <dbReference type="NCBI Taxonomy" id="2901869"/>
    <lineage>
        <taxon>Bacteria</taxon>
        <taxon>Pseudomonadati</taxon>
        <taxon>Pseudomonadota</taxon>
        <taxon>Gammaproteobacteria</taxon>
        <taxon>Lysobacterales</taxon>
        <taxon>Lysobacteraceae</taxon>
        <taxon>Luteimonas</taxon>
    </lineage>
</organism>
<dbReference type="EC" id="2.3.1.-" evidence="3"/>
<feature type="domain" description="N-acetyltransferase" evidence="2">
    <location>
        <begin position="12"/>
        <end position="214"/>
    </location>
</feature>
<evidence type="ECO:0000313" key="4">
    <source>
        <dbReference type="Proteomes" id="UP001430360"/>
    </source>
</evidence>
<dbReference type="RefSeq" id="WP_232137419.1">
    <property type="nucleotide sequence ID" value="NZ_CP089507.1"/>
</dbReference>
<evidence type="ECO:0000259" key="1">
    <source>
        <dbReference type="PROSITE" id="PS50263"/>
    </source>
</evidence>
<dbReference type="GO" id="GO:0016746">
    <property type="term" value="F:acyltransferase activity"/>
    <property type="evidence" value="ECO:0007669"/>
    <property type="project" value="UniProtKB-KW"/>
</dbReference>
<proteinExistence type="predicted"/>